<feature type="transmembrane region" description="Helical" evidence="1">
    <location>
        <begin position="7"/>
        <end position="28"/>
    </location>
</feature>
<evidence type="ECO:0000313" key="2">
    <source>
        <dbReference type="EMBL" id="KAK9501418.1"/>
    </source>
</evidence>
<dbReference type="Proteomes" id="UP001461498">
    <property type="component" value="Unassembled WGS sequence"/>
</dbReference>
<evidence type="ECO:0000313" key="3">
    <source>
        <dbReference type="Proteomes" id="UP001461498"/>
    </source>
</evidence>
<name>A0AAW1CRA8_9HEMI</name>
<feature type="transmembrane region" description="Helical" evidence="1">
    <location>
        <begin position="188"/>
        <end position="206"/>
    </location>
</feature>
<sequence>MNNQLKVQVALIIFIINVLVYYCILPDYRANSQESNKVESIPIESKSFKDQLSDIYCGKSNPPVNDCESALGLLKILETHCGIQKQTILFNKQTTETIATTTTATTTELNDTSSTESSLKLEKEVIIEETVAEIKSEDKPPVVEENLENVHLENIKEENTVSTEEVVTVKEHVPRQVKAKDEVGASNLIYQIIVVLLVVSVSASLADCIQERRKRRAVAMLSDPKNPANNGINRRNDPQMTRRMSLADLTMSRHARRESQASYRAPGKIRSVSRLLFSSFTLINNYCVSYLYLFSSLCYKIHCTLLL</sequence>
<protein>
    <submittedName>
        <fullName evidence="2">Uncharacterized protein</fullName>
    </submittedName>
</protein>
<organism evidence="2 3">
    <name type="scientific">Rhynocoris fuscipes</name>
    <dbReference type="NCBI Taxonomy" id="488301"/>
    <lineage>
        <taxon>Eukaryota</taxon>
        <taxon>Metazoa</taxon>
        <taxon>Ecdysozoa</taxon>
        <taxon>Arthropoda</taxon>
        <taxon>Hexapoda</taxon>
        <taxon>Insecta</taxon>
        <taxon>Pterygota</taxon>
        <taxon>Neoptera</taxon>
        <taxon>Paraneoptera</taxon>
        <taxon>Hemiptera</taxon>
        <taxon>Heteroptera</taxon>
        <taxon>Panheteroptera</taxon>
        <taxon>Cimicomorpha</taxon>
        <taxon>Reduviidae</taxon>
        <taxon>Harpactorinae</taxon>
        <taxon>Harpactorini</taxon>
        <taxon>Rhynocoris</taxon>
    </lineage>
</organism>
<feature type="transmembrane region" description="Helical" evidence="1">
    <location>
        <begin position="275"/>
        <end position="294"/>
    </location>
</feature>
<keyword evidence="1" id="KW-0472">Membrane</keyword>
<proteinExistence type="predicted"/>
<dbReference type="EMBL" id="JAPXFL010000009">
    <property type="protein sequence ID" value="KAK9501418.1"/>
    <property type="molecule type" value="Genomic_DNA"/>
</dbReference>
<keyword evidence="1" id="KW-0812">Transmembrane</keyword>
<reference evidence="2 3" key="1">
    <citation type="submission" date="2022-12" db="EMBL/GenBank/DDBJ databases">
        <title>Chromosome-level genome assembly of true bugs.</title>
        <authorList>
            <person name="Ma L."/>
            <person name="Li H."/>
        </authorList>
    </citation>
    <scope>NUCLEOTIDE SEQUENCE [LARGE SCALE GENOMIC DNA]</scope>
    <source>
        <strain evidence="2">Lab_2022b</strain>
    </source>
</reference>
<accession>A0AAW1CRA8</accession>
<evidence type="ECO:0000256" key="1">
    <source>
        <dbReference type="SAM" id="Phobius"/>
    </source>
</evidence>
<comment type="caution">
    <text evidence="2">The sequence shown here is derived from an EMBL/GenBank/DDBJ whole genome shotgun (WGS) entry which is preliminary data.</text>
</comment>
<gene>
    <name evidence="2" type="ORF">O3M35_012145</name>
</gene>
<keyword evidence="3" id="KW-1185">Reference proteome</keyword>
<keyword evidence="1" id="KW-1133">Transmembrane helix</keyword>
<dbReference type="AlphaFoldDB" id="A0AAW1CRA8"/>